<protein>
    <submittedName>
        <fullName evidence="2">Uncharacterized protein</fullName>
    </submittedName>
</protein>
<gene>
    <name evidence="2" type="ORF">OFUS_LOCUS24603</name>
</gene>
<organism evidence="2 3">
    <name type="scientific">Owenia fusiformis</name>
    <name type="common">Polychaete worm</name>
    <dbReference type="NCBI Taxonomy" id="6347"/>
    <lineage>
        <taxon>Eukaryota</taxon>
        <taxon>Metazoa</taxon>
        <taxon>Spiralia</taxon>
        <taxon>Lophotrochozoa</taxon>
        <taxon>Annelida</taxon>
        <taxon>Polychaeta</taxon>
        <taxon>Sedentaria</taxon>
        <taxon>Canalipalpata</taxon>
        <taxon>Sabellida</taxon>
        <taxon>Oweniida</taxon>
        <taxon>Oweniidae</taxon>
        <taxon>Owenia</taxon>
    </lineage>
</organism>
<dbReference type="SMART" id="SM00209">
    <property type="entry name" value="TSP1"/>
    <property type="match status" value="2"/>
</dbReference>
<comment type="caution">
    <text evidence="2">The sequence shown here is derived from an EMBL/GenBank/DDBJ whole genome shotgun (WGS) entry which is preliminary data.</text>
</comment>
<dbReference type="Proteomes" id="UP000749559">
    <property type="component" value="Unassembled WGS sequence"/>
</dbReference>
<dbReference type="AlphaFoldDB" id="A0A8S4QA11"/>
<name>A0A8S4QA11_OWEFU</name>
<sequence length="341" mass="38383">MEAMEWLGSLFYNMWIWQAVRRNLKDTSCPPPPHWRYTNKKWCCLTENNIGIWHQPYHDNKYKCEKIPGPGNYIIKTCPYGKIFRIFDWNKCYCVPCEWYPWIWSDWVCDPCPRCFHGRHFVTCRRTGTRTRSSNCPHPHSETITETKQKPCHGSLCCRWSDWGPWQYRHCSTTCGHGRKYKWRTRTLISGGPSCPGASIETGYIDCPSHPPCYCGIWDSWGPWTCGPCSIHRGKRHDDDPDGGSSGHGTCGTKTCTRTRVCKPCGPHGKRDTDDASAEVEVSRRTGGGGGGLGCSGSSIEYKTEQCCTGPPGGGCEHVHCSPCPPIAGSCCPRCLIFPGK</sequence>
<dbReference type="InterPro" id="IPR036383">
    <property type="entry name" value="TSP1_rpt_sf"/>
</dbReference>
<dbReference type="EMBL" id="CAIIXF020000012">
    <property type="protein sequence ID" value="CAH1800756.1"/>
    <property type="molecule type" value="Genomic_DNA"/>
</dbReference>
<reference evidence="2" key="1">
    <citation type="submission" date="2022-03" db="EMBL/GenBank/DDBJ databases">
        <authorList>
            <person name="Martin C."/>
        </authorList>
    </citation>
    <scope>NUCLEOTIDE SEQUENCE</scope>
</reference>
<feature type="region of interest" description="Disordered" evidence="1">
    <location>
        <begin position="268"/>
        <end position="291"/>
    </location>
</feature>
<accession>A0A8S4QA11</accession>
<evidence type="ECO:0000313" key="2">
    <source>
        <dbReference type="EMBL" id="CAH1800756.1"/>
    </source>
</evidence>
<evidence type="ECO:0000256" key="1">
    <source>
        <dbReference type="SAM" id="MobiDB-lite"/>
    </source>
</evidence>
<dbReference type="SUPFAM" id="SSF82895">
    <property type="entry name" value="TSP-1 type 1 repeat"/>
    <property type="match status" value="1"/>
</dbReference>
<evidence type="ECO:0000313" key="3">
    <source>
        <dbReference type="Proteomes" id="UP000749559"/>
    </source>
</evidence>
<dbReference type="InterPro" id="IPR000884">
    <property type="entry name" value="TSP1_rpt"/>
</dbReference>
<proteinExistence type="predicted"/>
<dbReference type="PROSITE" id="PS50092">
    <property type="entry name" value="TSP1"/>
    <property type="match status" value="1"/>
</dbReference>
<keyword evidence="3" id="KW-1185">Reference proteome</keyword>